<feature type="transmembrane region" description="Helical" evidence="1">
    <location>
        <begin position="164"/>
        <end position="182"/>
    </location>
</feature>
<dbReference type="EMBL" id="JBHTLS010000135">
    <property type="protein sequence ID" value="MFD1107586.1"/>
    <property type="molecule type" value="Genomic_DNA"/>
</dbReference>
<dbReference type="RefSeq" id="WP_380915262.1">
    <property type="nucleotide sequence ID" value="NZ_JBHTLS010000135.1"/>
</dbReference>
<dbReference type="Proteomes" id="UP001597203">
    <property type="component" value="Unassembled WGS sequence"/>
</dbReference>
<sequence length="307" mass="31070">MTIAHALTRRPRTLGIVCAVCAVALGLLYLALAGAPARYLAINVAALAIGLAVLAMPGRLATAGQQWAGAASAAGAIALLATALVGADVDGAARWVRLSGFVIQPSLILLPVMLVAFSRSRSTLATASIVAAAAAMAVQPDRAMAGMLVLSLAAIATLRRDTHVLVALAASVASFAVTLARADTLPTSPYVDQIVYSSFDIHAVAGMAVWVGLATLLVPALVGWHRDAGNRAVYAAFGAAWTGAIVAAAIGNYPTPIVGYGGSAIIGYALSLLALPRLAGAHAGAVPQASDEMDSPLSDRHLRVELA</sequence>
<keyword evidence="1" id="KW-0812">Transmembrane</keyword>
<feature type="transmembrane region" description="Helical" evidence="1">
    <location>
        <begin position="232"/>
        <end position="251"/>
    </location>
</feature>
<gene>
    <name evidence="2" type="ORF">ACFQ24_22180</name>
</gene>
<evidence type="ECO:0000256" key="1">
    <source>
        <dbReference type="SAM" id="Phobius"/>
    </source>
</evidence>
<proteinExistence type="predicted"/>
<feature type="transmembrane region" description="Helical" evidence="1">
    <location>
        <begin position="98"/>
        <end position="117"/>
    </location>
</feature>
<organism evidence="2 3">
    <name type="scientific">Sphingobium olei</name>
    <dbReference type="NCBI Taxonomy" id="420955"/>
    <lineage>
        <taxon>Bacteria</taxon>
        <taxon>Pseudomonadati</taxon>
        <taxon>Pseudomonadota</taxon>
        <taxon>Alphaproteobacteria</taxon>
        <taxon>Sphingomonadales</taxon>
        <taxon>Sphingomonadaceae</taxon>
        <taxon>Sphingobium</taxon>
    </lineage>
</organism>
<evidence type="ECO:0000313" key="2">
    <source>
        <dbReference type="EMBL" id="MFD1107586.1"/>
    </source>
</evidence>
<feature type="transmembrane region" description="Helical" evidence="1">
    <location>
        <begin position="12"/>
        <end position="31"/>
    </location>
</feature>
<keyword evidence="3" id="KW-1185">Reference proteome</keyword>
<feature type="transmembrane region" description="Helical" evidence="1">
    <location>
        <begin position="67"/>
        <end position="86"/>
    </location>
</feature>
<evidence type="ECO:0008006" key="4">
    <source>
        <dbReference type="Google" id="ProtNLM"/>
    </source>
</evidence>
<keyword evidence="1" id="KW-0472">Membrane</keyword>
<accession>A0ABW3P4A9</accession>
<feature type="transmembrane region" description="Helical" evidence="1">
    <location>
        <begin position="202"/>
        <end position="225"/>
    </location>
</feature>
<comment type="caution">
    <text evidence="2">The sequence shown here is derived from an EMBL/GenBank/DDBJ whole genome shotgun (WGS) entry which is preliminary data.</text>
</comment>
<feature type="transmembrane region" description="Helical" evidence="1">
    <location>
        <begin position="257"/>
        <end position="275"/>
    </location>
</feature>
<protein>
    <recommendedName>
        <fullName evidence="4">Peptidoglycan polymerase</fullName>
    </recommendedName>
</protein>
<name>A0ABW3P4A9_9SPHN</name>
<reference evidence="3" key="1">
    <citation type="journal article" date="2019" name="Int. J. Syst. Evol. Microbiol.">
        <title>The Global Catalogue of Microorganisms (GCM) 10K type strain sequencing project: providing services to taxonomists for standard genome sequencing and annotation.</title>
        <authorList>
            <consortium name="The Broad Institute Genomics Platform"/>
            <consortium name="The Broad Institute Genome Sequencing Center for Infectious Disease"/>
            <person name="Wu L."/>
            <person name="Ma J."/>
        </authorList>
    </citation>
    <scope>NUCLEOTIDE SEQUENCE [LARGE SCALE GENOMIC DNA]</scope>
    <source>
        <strain evidence="3">CCUG 54329</strain>
    </source>
</reference>
<keyword evidence="1" id="KW-1133">Transmembrane helix</keyword>
<feature type="transmembrane region" description="Helical" evidence="1">
    <location>
        <begin position="37"/>
        <end position="55"/>
    </location>
</feature>
<evidence type="ECO:0000313" key="3">
    <source>
        <dbReference type="Proteomes" id="UP001597203"/>
    </source>
</evidence>